<organism evidence="2 3">
    <name type="scientific">Amycolatopsis rhabdoformis</name>
    <dbReference type="NCBI Taxonomy" id="1448059"/>
    <lineage>
        <taxon>Bacteria</taxon>
        <taxon>Bacillati</taxon>
        <taxon>Actinomycetota</taxon>
        <taxon>Actinomycetes</taxon>
        <taxon>Pseudonocardiales</taxon>
        <taxon>Pseudonocardiaceae</taxon>
        <taxon>Amycolatopsis</taxon>
    </lineage>
</organism>
<evidence type="ECO:0000256" key="1">
    <source>
        <dbReference type="SAM" id="MobiDB-lite"/>
    </source>
</evidence>
<protein>
    <recommendedName>
        <fullName evidence="4">DUF1376 domain-containing protein</fullName>
    </recommendedName>
</protein>
<feature type="compositionally biased region" description="Basic and acidic residues" evidence="1">
    <location>
        <begin position="21"/>
        <end position="39"/>
    </location>
</feature>
<dbReference type="EMBL" id="CP142149">
    <property type="protein sequence ID" value="WSE26121.1"/>
    <property type="molecule type" value="Genomic_DNA"/>
</dbReference>
<evidence type="ECO:0000313" key="2">
    <source>
        <dbReference type="EMBL" id="WSE26121.1"/>
    </source>
</evidence>
<reference evidence="2 3" key="1">
    <citation type="journal article" date="2015" name="Int. J. Syst. Evol. Microbiol.">
        <title>Amycolatopsis rhabdoformis sp. nov., an actinomycete isolated from a tropical forest soil.</title>
        <authorList>
            <person name="Souza W.R."/>
            <person name="Silva R.E."/>
            <person name="Goodfellow M."/>
            <person name="Busarakam K."/>
            <person name="Figueiro F.S."/>
            <person name="Ferreira D."/>
            <person name="Rodrigues-Filho E."/>
            <person name="Moraes L.A.B."/>
            <person name="Zucchi T.D."/>
        </authorList>
    </citation>
    <scope>NUCLEOTIDE SEQUENCE [LARGE SCALE GENOMIC DNA]</scope>
    <source>
        <strain evidence="2 3">NCIMB 14900</strain>
    </source>
</reference>
<accession>A0ABZ1HWY3</accession>
<dbReference type="Proteomes" id="UP001330812">
    <property type="component" value="Chromosome"/>
</dbReference>
<name>A0ABZ1HWY3_9PSEU</name>
<feature type="region of interest" description="Disordered" evidence="1">
    <location>
        <begin position="124"/>
        <end position="156"/>
    </location>
</feature>
<dbReference type="Pfam" id="PF25673">
    <property type="entry name" value="Terminase_7"/>
    <property type="match status" value="1"/>
</dbReference>
<gene>
    <name evidence="2" type="ORF">VSH64_24920</name>
</gene>
<sequence length="156" mass="18094">MPALPKQNPARRNKTATRATLSRDHDVKMPPLPERMHRSDDGDDMIVGWHEMTLAWWADIWASPMAPEFEISDMHGLFVLAVLVDDFWRNPTTALAAEIRLQRMAFGLTPIDRRRLQWEIERVDEAQDQGQKRRAARKEHAVKEPKPDPRNVLKLA</sequence>
<proteinExistence type="predicted"/>
<feature type="compositionally biased region" description="Basic and acidic residues" evidence="1">
    <location>
        <begin position="138"/>
        <end position="156"/>
    </location>
</feature>
<keyword evidence="3" id="KW-1185">Reference proteome</keyword>
<evidence type="ECO:0008006" key="4">
    <source>
        <dbReference type="Google" id="ProtNLM"/>
    </source>
</evidence>
<dbReference type="InterPro" id="IPR057972">
    <property type="entry name" value="Terminase_7"/>
</dbReference>
<dbReference type="RefSeq" id="WP_326565089.1">
    <property type="nucleotide sequence ID" value="NZ_CP142149.1"/>
</dbReference>
<evidence type="ECO:0000313" key="3">
    <source>
        <dbReference type="Proteomes" id="UP001330812"/>
    </source>
</evidence>
<feature type="region of interest" description="Disordered" evidence="1">
    <location>
        <begin position="1"/>
        <end position="39"/>
    </location>
</feature>